<sequence length="232" mass="25822">MIIAPITEGHLIKRYKRFLADIRLKDSHEIITAHCPNSGAMLGLLQENNAVVLSLSENPNRKYPYTLEAVQVDQTWVGVNTSLPNELVAVALQADTIPELTGYDHLKREVKYGFNSRIDFLLTAADKSPCYVEVKNVHLRRHEMAEFPDCVTARGTKHLTELTTLVNQGQRCVMIYVVQRDDCQGFQVAADLDPTYAKASVLAKQAGVETIVLTYSLKLQNGALTLGLNQPD</sequence>
<dbReference type="NCBIfam" id="TIGR00230">
    <property type="entry name" value="sfsA"/>
    <property type="match status" value="1"/>
</dbReference>
<dbReference type="Pfam" id="PF17746">
    <property type="entry name" value="SfsA_N"/>
    <property type="match status" value="1"/>
</dbReference>
<dbReference type="Pfam" id="PF03749">
    <property type="entry name" value="SfsA"/>
    <property type="match status" value="1"/>
</dbReference>
<proteinExistence type="inferred from homology"/>
<evidence type="ECO:0000313" key="5">
    <source>
        <dbReference type="Proteomes" id="UP000293550"/>
    </source>
</evidence>
<dbReference type="OrthoDB" id="9802365at2"/>
<feature type="domain" description="Sugar fermentation stimulation protein C-terminal" evidence="2">
    <location>
        <begin position="83"/>
        <end position="218"/>
    </location>
</feature>
<keyword evidence="5" id="KW-1185">Reference proteome</keyword>
<dbReference type="Gene3D" id="2.40.50.580">
    <property type="match status" value="1"/>
</dbReference>
<dbReference type="InterPro" id="IPR040452">
    <property type="entry name" value="SfsA_C"/>
</dbReference>
<dbReference type="AlphaFoldDB" id="A0A4Q7DNL5"/>
<evidence type="ECO:0000259" key="3">
    <source>
        <dbReference type="Pfam" id="PF17746"/>
    </source>
</evidence>
<comment type="similarity">
    <text evidence="1">Belongs to the SfsA family.</text>
</comment>
<dbReference type="HAMAP" id="MF_00095">
    <property type="entry name" value="SfsA"/>
    <property type="match status" value="1"/>
</dbReference>
<dbReference type="EMBL" id="SCFB01000004">
    <property type="protein sequence ID" value="RZI46486.1"/>
    <property type="molecule type" value="Genomic_DNA"/>
</dbReference>
<dbReference type="InterPro" id="IPR041465">
    <property type="entry name" value="SfsA_N"/>
</dbReference>
<dbReference type="Gene3D" id="3.40.1350.60">
    <property type="match status" value="1"/>
</dbReference>
<dbReference type="RefSeq" id="WP_130153588.1">
    <property type="nucleotide sequence ID" value="NZ_SCFB01000004.1"/>
</dbReference>
<dbReference type="PANTHER" id="PTHR30545">
    <property type="entry name" value="SUGAR FERMENTATION STIMULATION PROTEIN A"/>
    <property type="match status" value="1"/>
</dbReference>
<protein>
    <recommendedName>
        <fullName evidence="1">Sugar fermentation stimulation protein homolog</fullName>
    </recommendedName>
</protein>
<accession>A0A4Q7DNL5</accession>
<evidence type="ECO:0000256" key="1">
    <source>
        <dbReference type="HAMAP-Rule" id="MF_00095"/>
    </source>
</evidence>
<feature type="domain" description="SfsA N-terminal OB" evidence="3">
    <location>
        <begin position="12"/>
        <end position="79"/>
    </location>
</feature>
<evidence type="ECO:0000259" key="2">
    <source>
        <dbReference type="Pfam" id="PF03749"/>
    </source>
</evidence>
<evidence type="ECO:0000313" key="4">
    <source>
        <dbReference type="EMBL" id="RZI46486.1"/>
    </source>
</evidence>
<dbReference type="InterPro" id="IPR005224">
    <property type="entry name" value="SfsA"/>
</dbReference>
<name>A0A4Q7DNL5_9PROT</name>
<dbReference type="CDD" id="cd22359">
    <property type="entry name" value="SfsA-like_bacterial"/>
    <property type="match status" value="1"/>
</dbReference>
<reference evidence="4 5" key="1">
    <citation type="submission" date="2018-10" db="EMBL/GenBank/DDBJ databases">
        <title>An updated phylogeny of the Alphaproteobacteria reveals that the parasitic Rickettsiales and Holosporales have independent origins.</title>
        <authorList>
            <person name="Munoz-Gomez S.A."/>
            <person name="Hess S."/>
            <person name="Burger G."/>
            <person name="Lang B.F."/>
            <person name="Susko E."/>
            <person name="Slamovits C.H."/>
            <person name="Roger A.J."/>
        </authorList>
    </citation>
    <scope>NUCLEOTIDE SEQUENCE [LARGE SCALE GENOMIC DNA]</scope>
    <source>
        <strain evidence="4">HOLO01</strain>
    </source>
</reference>
<organism evidence="4 5">
    <name type="scientific">Candidatus Finniella inopinata</name>
    <dbReference type="NCBI Taxonomy" id="1696036"/>
    <lineage>
        <taxon>Bacteria</taxon>
        <taxon>Pseudomonadati</taxon>
        <taxon>Pseudomonadota</taxon>
        <taxon>Alphaproteobacteria</taxon>
        <taxon>Holosporales</taxon>
        <taxon>Candidatus Paracaedibacteraceae</taxon>
        <taxon>Candidatus Finniella</taxon>
    </lineage>
</organism>
<gene>
    <name evidence="1 4" type="primary">sfsA</name>
    <name evidence="4" type="ORF">EQU50_02560</name>
</gene>
<dbReference type="Proteomes" id="UP000293550">
    <property type="component" value="Unassembled WGS sequence"/>
</dbReference>
<dbReference type="PANTHER" id="PTHR30545:SF2">
    <property type="entry name" value="SUGAR FERMENTATION STIMULATION PROTEIN A"/>
    <property type="match status" value="1"/>
</dbReference>
<comment type="caution">
    <text evidence="4">The sequence shown here is derived from an EMBL/GenBank/DDBJ whole genome shotgun (WGS) entry which is preliminary data.</text>
</comment>
<dbReference type="GO" id="GO:0003677">
    <property type="term" value="F:DNA binding"/>
    <property type="evidence" value="ECO:0007669"/>
    <property type="project" value="InterPro"/>
</dbReference>